<name>A0A6P6YH75_DERPT</name>
<keyword evidence="1" id="KW-1133">Transmembrane helix</keyword>
<sequence>MSNGKWIYVMFMILMITSHTRTDDDATTDELQKLKVYHPPKDKICAKELHTFIDLNTTIESYILVMGKTKKRVLLITKSLFVYDVPHDFFDPVGVAVYLKYMPTPMKDKYPVLYYDPLFQSIKNEISAWITYDSDGDWICMTSNDSKQGINYNIDKSEVHKGFVLSGEWPETLIPTQEPCKFYSIQRRIDKVNIISTTKTALWLTVYKCKNGDRIINSNGIEKVTDFRMLCYNGFDVWITKAKKCERFRALEWPFGSGFVCDGKFFIIGVVAVYVLSENLFNQAGKSFPGGEYYPHHFYNCTGIIPPNKVIFKSYFYWIIAAIILLVIIISSVYVAHRSLANRKKTRSGLERSSKISLSKSSIKVASKRSLKSKSKRLPDTGRTGGHVFLSELFSQGLPIRAI</sequence>
<evidence type="ECO:0000313" key="4">
    <source>
        <dbReference type="RefSeq" id="XP_027204577.1"/>
    </source>
</evidence>
<keyword evidence="1" id="KW-0812">Transmembrane</keyword>
<dbReference type="InParanoid" id="A0A6P6YH75"/>
<keyword evidence="2" id="KW-0732">Signal</keyword>
<accession>A0A6P6YH75</accession>
<dbReference type="KEGG" id="dpte:113798264"/>
<feature type="transmembrane region" description="Helical" evidence="1">
    <location>
        <begin position="315"/>
        <end position="337"/>
    </location>
</feature>
<dbReference type="Proteomes" id="UP000515146">
    <property type="component" value="Unplaced"/>
</dbReference>
<proteinExistence type="predicted"/>
<feature type="transmembrane region" description="Helical" evidence="1">
    <location>
        <begin position="253"/>
        <end position="276"/>
    </location>
</feature>
<organism evidence="3 4">
    <name type="scientific">Dermatophagoides pteronyssinus</name>
    <name type="common">European house dust mite</name>
    <dbReference type="NCBI Taxonomy" id="6956"/>
    <lineage>
        <taxon>Eukaryota</taxon>
        <taxon>Metazoa</taxon>
        <taxon>Ecdysozoa</taxon>
        <taxon>Arthropoda</taxon>
        <taxon>Chelicerata</taxon>
        <taxon>Arachnida</taxon>
        <taxon>Acari</taxon>
        <taxon>Acariformes</taxon>
        <taxon>Sarcoptiformes</taxon>
        <taxon>Astigmata</taxon>
        <taxon>Psoroptidia</taxon>
        <taxon>Analgoidea</taxon>
        <taxon>Pyroglyphidae</taxon>
        <taxon>Dermatophagoidinae</taxon>
        <taxon>Dermatophagoides</taxon>
    </lineage>
</organism>
<dbReference type="AlphaFoldDB" id="A0A6P6YH75"/>
<evidence type="ECO:0000313" key="3">
    <source>
        <dbReference type="Proteomes" id="UP000515146"/>
    </source>
</evidence>
<feature type="chain" id="PRO_5027634423" evidence="2">
    <location>
        <begin position="23"/>
        <end position="403"/>
    </location>
</feature>
<gene>
    <name evidence="4" type="primary">LOC113798264</name>
</gene>
<keyword evidence="1" id="KW-0472">Membrane</keyword>
<protein>
    <submittedName>
        <fullName evidence="4">Uncharacterized protein LOC113798264</fullName>
    </submittedName>
</protein>
<feature type="signal peptide" evidence="2">
    <location>
        <begin position="1"/>
        <end position="22"/>
    </location>
</feature>
<evidence type="ECO:0000256" key="2">
    <source>
        <dbReference type="SAM" id="SignalP"/>
    </source>
</evidence>
<reference evidence="4" key="1">
    <citation type="submission" date="2025-08" db="UniProtKB">
        <authorList>
            <consortium name="RefSeq"/>
        </authorList>
    </citation>
    <scope>IDENTIFICATION</scope>
    <source>
        <strain evidence="4">Airmid</strain>
    </source>
</reference>
<dbReference type="RefSeq" id="XP_027204577.1">
    <property type="nucleotide sequence ID" value="XM_027348776.1"/>
</dbReference>
<keyword evidence="3" id="KW-1185">Reference proteome</keyword>
<evidence type="ECO:0000256" key="1">
    <source>
        <dbReference type="SAM" id="Phobius"/>
    </source>
</evidence>